<dbReference type="Proteomes" id="UP000192074">
    <property type="component" value="Unassembled WGS sequence"/>
</dbReference>
<dbReference type="EMBL" id="FCNL01000040">
    <property type="protein sequence ID" value="CVI24198.1"/>
    <property type="molecule type" value="Genomic_DNA"/>
</dbReference>
<comment type="caution">
    <text evidence="2">The sequence shown here is derived from an EMBL/GenBank/DDBJ whole genome shotgun (WGS) entry which is preliminary data.</text>
</comment>
<gene>
    <name evidence="2" type="ORF">AGR4A_pAt10006</name>
</gene>
<proteinExistence type="predicted"/>
<evidence type="ECO:0000313" key="2">
    <source>
        <dbReference type="EMBL" id="CVI24198.1"/>
    </source>
</evidence>
<reference evidence="2 3" key="1">
    <citation type="submission" date="2016-01" db="EMBL/GenBank/DDBJ databases">
        <authorList>
            <person name="Regsiter A."/>
            <person name="william w."/>
        </authorList>
    </citation>
    <scope>NUCLEOTIDE SEQUENCE [LARGE SCALE GENOMIC DNA]</scope>
    <source>
        <strain evidence="2 3">B6</strain>
    </source>
</reference>
<name>A0A822VB96_AGRTU</name>
<feature type="compositionally biased region" description="Low complexity" evidence="1">
    <location>
        <begin position="1"/>
        <end position="16"/>
    </location>
</feature>
<protein>
    <submittedName>
        <fullName evidence="2">Uncharacterized protein</fullName>
    </submittedName>
</protein>
<sequence length="63" mass="6944">MQGGETAEGATAAIGAFQSRDSSLYDQDTQLPDLEVLLDKRGAMNLRRMVRTHGNRKARLVEP</sequence>
<accession>A0A822VB96</accession>
<organism evidence="2 3">
    <name type="scientific">Agrobacterium tumefaciens str. B6</name>
    <dbReference type="NCBI Taxonomy" id="1183423"/>
    <lineage>
        <taxon>Bacteria</taxon>
        <taxon>Pseudomonadati</taxon>
        <taxon>Pseudomonadota</taxon>
        <taxon>Alphaproteobacteria</taxon>
        <taxon>Hyphomicrobiales</taxon>
        <taxon>Rhizobiaceae</taxon>
        <taxon>Rhizobium/Agrobacterium group</taxon>
        <taxon>Agrobacterium</taxon>
        <taxon>Agrobacterium tumefaciens complex</taxon>
    </lineage>
</organism>
<evidence type="ECO:0000313" key="3">
    <source>
        <dbReference type="Proteomes" id="UP000192074"/>
    </source>
</evidence>
<dbReference type="AlphaFoldDB" id="A0A822VB96"/>
<feature type="region of interest" description="Disordered" evidence="1">
    <location>
        <begin position="1"/>
        <end position="25"/>
    </location>
</feature>
<evidence type="ECO:0000256" key="1">
    <source>
        <dbReference type="SAM" id="MobiDB-lite"/>
    </source>
</evidence>